<comment type="similarity">
    <text evidence="1">Belongs to the 'phage' integrase family.</text>
</comment>
<evidence type="ECO:0000256" key="5">
    <source>
        <dbReference type="ARBA" id="ARBA00023125"/>
    </source>
</evidence>
<keyword evidence="8" id="KW-1160">Virus entry into host cell</keyword>
<evidence type="ECO:0000256" key="4">
    <source>
        <dbReference type="ARBA" id="ARBA00022908"/>
    </source>
</evidence>
<dbReference type="Gene3D" id="1.10.443.10">
    <property type="entry name" value="Intergrase catalytic core"/>
    <property type="match status" value="1"/>
</dbReference>
<organism evidence="12">
    <name type="scientific">Siphoviridae sp. ctEIp38</name>
    <dbReference type="NCBI Taxonomy" id="2825394"/>
    <lineage>
        <taxon>Viruses</taxon>
        <taxon>Duplodnaviria</taxon>
        <taxon>Heunggongvirae</taxon>
        <taxon>Uroviricota</taxon>
        <taxon>Caudoviricetes</taxon>
    </lineage>
</organism>
<evidence type="ECO:0000256" key="7">
    <source>
        <dbReference type="ARBA" id="ARBA00023195"/>
    </source>
</evidence>
<dbReference type="InterPro" id="IPR013762">
    <property type="entry name" value="Integrase-like_cat_sf"/>
</dbReference>
<dbReference type="PROSITE" id="PS51900">
    <property type="entry name" value="CB"/>
    <property type="match status" value="1"/>
</dbReference>
<keyword evidence="6" id="KW-0233">DNA recombination</keyword>
<dbReference type="InterPro" id="IPR050808">
    <property type="entry name" value="Phage_Integrase"/>
</dbReference>
<dbReference type="Pfam" id="PF13102">
    <property type="entry name" value="Phage_int_SAM_5"/>
    <property type="match status" value="1"/>
</dbReference>
<accession>A0A8S5QDW4</accession>
<dbReference type="PANTHER" id="PTHR30629:SF2">
    <property type="entry name" value="PROPHAGE INTEGRASE INTS-RELATED"/>
    <property type="match status" value="1"/>
</dbReference>
<evidence type="ECO:0000259" key="11">
    <source>
        <dbReference type="PROSITE" id="PS51900"/>
    </source>
</evidence>
<evidence type="ECO:0000256" key="8">
    <source>
        <dbReference type="ARBA" id="ARBA00023296"/>
    </source>
</evidence>
<dbReference type="InterPro" id="IPR044068">
    <property type="entry name" value="CB"/>
</dbReference>
<evidence type="ECO:0000256" key="2">
    <source>
        <dbReference type="ARBA" id="ARBA00016082"/>
    </source>
</evidence>
<dbReference type="GO" id="GO:0006310">
    <property type="term" value="P:DNA recombination"/>
    <property type="evidence" value="ECO:0007669"/>
    <property type="project" value="UniProtKB-KW"/>
</dbReference>
<dbReference type="GO" id="GO:0003677">
    <property type="term" value="F:DNA binding"/>
    <property type="evidence" value="ECO:0007669"/>
    <property type="project" value="UniProtKB-UniRule"/>
</dbReference>
<dbReference type="GO" id="GO:0016740">
    <property type="term" value="F:transferase activity"/>
    <property type="evidence" value="ECO:0007669"/>
    <property type="project" value="UniProtKB-KW"/>
</dbReference>
<dbReference type="InterPro" id="IPR025269">
    <property type="entry name" value="SAM-like_dom"/>
</dbReference>
<evidence type="ECO:0000256" key="9">
    <source>
        <dbReference type="ARBA" id="ARBA00049605"/>
    </source>
</evidence>
<dbReference type="InterPro" id="IPR010998">
    <property type="entry name" value="Integrase_recombinase_N"/>
</dbReference>
<evidence type="ECO:0000256" key="6">
    <source>
        <dbReference type="ARBA" id="ARBA00023172"/>
    </source>
</evidence>
<dbReference type="InterPro" id="IPR011010">
    <property type="entry name" value="DNA_brk_join_enz"/>
</dbReference>
<keyword evidence="4" id="KW-0229">DNA integration</keyword>
<dbReference type="EMBL" id="BK015638">
    <property type="protein sequence ID" value="DAE17264.1"/>
    <property type="molecule type" value="Genomic_DNA"/>
</dbReference>
<proteinExistence type="inferred from homology"/>
<keyword evidence="7" id="KW-1179">Viral genome integration</keyword>
<dbReference type="GO" id="GO:0046718">
    <property type="term" value="P:symbiont entry into host cell"/>
    <property type="evidence" value="ECO:0007669"/>
    <property type="project" value="UniProtKB-KW"/>
</dbReference>
<evidence type="ECO:0000313" key="12">
    <source>
        <dbReference type="EMBL" id="DAE17264.1"/>
    </source>
</evidence>
<protein>
    <recommendedName>
        <fullName evidence="2">Integrase</fullName>
    </recommendedName>
</protein>
<name>A0A8S5QDW4_9CAUD</name>
<dbReference type="InterPro" id="IPR002104">
    <property type="entry name" value="Integrase_catalytic"/>
</dbReference>
<dbReference type="GO" id="GO:0044826">
    <property type="term" value="P:viral genome integration into host DNA"/>
    <property type="evidence" value="ECO:0007669"/>
    <property type="project" value="UniProtKB-KW"/>
</dbReference>
<comment type="function">
    <text evidence="9">Integrase is necessary for integration of the phage into the host genome by site-specific recombination. In conjunction with excisionase, integrase is also necessary for excision of the prophage from the host genome.</text>
</comment>
<evidence type="ECO:0000256" key="1">
    <source>
        <dbReference type="ARBA" id="ARBA00008857"/>
    </source>
</evidence>
<dbReference type="SUPFAM" id="SSF56349">
    <property type="entry name" value="DNA breaking-rejoining enzymes"/>
    <property type="match status" value="1"/>
</dbReference>
<dbReference type="Pfam" id="PF00589">
    <property type="entry name" value="Phage_integrase"/>
    <property type="match status" value="1"/>
</dbReference>
<dbReference type="PANTHER" id="PTHR30629">
    <property type="entry name" value="PROPHAGE INTEGRASE"/>
    <property type="match status" value="1"/>
</dbReference>
<dbReference type="GO" id="GO:0075713">
    <property type="term" value="P:establishment of integrated proviral latency"/>
    <property type="evidence" value="ECO:0007669"/>
    <property type="project" value="UniProtKB-KW"/>
</dbReference>
<dbReference type="CDD" id="cd00397">
    <property type="entry name" value="DNA_BRE_C"/>
    <property type="match status" value="1"/>
</dbReference>
<dbReference type="GO" id="GO:0015074">
    <property type="term" value="P:DNA integration"/>
    <property type="evidence" value="ECO:0007669"/>
    <property type="project" value="UniProtKB-KW"/>
</dbReference>
<feature type="domain" description="Core-binding (CB)" evidence="11">
    <location>
        <begin position="90"/>
        <end position="182"/>
    </location>
</feature>
<evidence type="ECO:0000256" key="3">
    <source>
        <dbReference type="ARBA" id="ARBA00022679"/>
    </source>
</evidence>
<evidence type="ECO:0000256" key="10">
    <source>
        <dbReference type="PROSITE-ProRule" id="PRU01248"/>
    </source>
</evidence>
<dbReference type="Gene3D" id="1.10.150.130">
    <property type="match status" value="1"/>
</dbReference>
<reference evidence="12" key="1">
    <citation type="journal article" date="2021" name="Proc. Natl. Acad. Sci. U.S.A.">
        <title>A Catalog of Tens of Thousands of Viruses from Human Metagenomes Reveals Hidden Associations with Chronic Diseases.</title>
        <authorList>
            <person name="Tisza M.J."/>
            <person name="Buck C.B."/>
        </authorList>
    </citation>
    <scope>NUCLEOTIDE SEQUENCE</scope>
    <source>
        <strain evidence="12">CtEIp38</strain>
    </source>
</reference>
<keyword evidence="5 10" id="KW-0238">DNA-binding</keyword>
<keyword evidence="3" id="KW-0808">Transferase</keyword>
<sequence length="387" mass="45677">MYSKAKNFLSTREIIGYTLPRIHRGKSYYVDFFAYDPTTDRLKRKRYMLDRYHNRAEREKIAAVLVYNLTHKLLSGWNPFVNTTNTRQYTELGVVFDRYSTYIEAAEKKGILKPKTATDYRSRLKQLSVFTEEVGAKIKYAYQLNTAFAVDFLDYLILDKDLSAKSRNNYRTWLSAFCTWLAERKYIDRNPIESIHMLREDEKLRSPLEAKDLRKVREWTQQNNPSFYLACMMEYYTFIRPDELRYIKIGDISITEQSVYISESVAKNRKGQVVALNDTVLKLMIEQHVFDYPSQDYLFGANMTPGPQQIYVNRFRQEWNKMRKALNFPASYQFYSLKDSGIRDLANAQGIVVARDQARHSDISVTNKYLKRPKVVHEETKHFVGDL</sequence>